<dbReference type="Pfam" id="PF13537">
    <property type="entry name" value="GATase_7"/>
    <property type="match status" value="1"/>
</dbReference>
<dbReference type="Proteomes" id="UP001501682">
    <property type="component" value="Unassembled WGS sequence"/>
</dbReference>
<evidence type="ECO:0000313" key="9">
    <source>
        <dbReference type="EMBL" id="GAA4244239.1"/>
    </source>
</evidence>
<keyword evidence="5" id="KW-0067">ATP-binding</keyword>
<evidence type="ECO:0000256" key="4">
    <source>
        <dbReference type="ARBA" id="ARBA00022741"/>
    </source>
</evidence>
<evidence type="ECO:0000256" key="7">
    <source>
        <dbReference type="ARBA" id="ARBA00048741"/>
    </source>
</evidence>
<organism evidence="9 10">
    <name type="scientific">Winogradskyella damuponensis</name>
    <dbReference type="NCBI Taxonomy" id="943939"/>
    <lineage>
        <taxon>Bacteria</taxon>
        <taxon>Pseudomonadati</taxon>
        <taxon>Bacteroidota</taxon>
        <taxon>Flavobacteriia</taxon>
        <taxon>Flavobacteriales</taxon>
        <taxon>Flavobacteriaceae</taxon>
        <taxon>Winogradskyella</taxon>
    </lineage>
</organism>
<dbReference type="EC" id="6.3.5.4" evidence="3"/>
<accession>A0ABP8CWM7</accession>
<dbReference type="InterPro" id="IPR017932">
    <property type="entry name" value="GATase_2_dom"/>
</dbReference>
<sequence length="640" mass="74217">MCGFTGFINLHNQPLKSHVLKQMTDIQVHRGPDDQGMVGFSLFKDQKINVIDNETAEFSHLHAGIGFNRLSILDLSKKGHQPMISGCGNYILAYNGETYNALSFRDELIAKGHPIQSHTDTEVILYLYIEYGLDKTLELLNGMFAFIIVDLKLQKSFIVRDQLGIKPMYIYKTPSVLMFSSEIKSFTKHPDFKAELNSNHLDEYLLFRYCAHDRTLYKDVKQVPPGHYYEIAEDKIEVKEYWSYTMVNKENLINPKEALEQLDETFKQSIKSQLMSDVLVGCQLSGGIDSSLVTTYAREFFNANMDTFSIVFSDEKYSEEEFITYVTNHTNSDSHRYQYSNEYAFENFFKATWHLDQPISIPNTLGIKRLAERARENVTVLLSGEGADELFGGYSRYHNLSCRLNMNLKGYSNLPVIGNRIKSKYNLKQTLEDFFIMSSSALSINDFKKFSVTNDIETVVKQRKELFPSHGDVIKRASVYDLKTYMVDLLNRQDKMTMAHSVENRVPFLDKNMVELVMKLPTKLLVKKCQDIRHLNRPNKYTKHILKELAVKRFNNDFVYREKSGFPLPVEDLFLKTRMNQLIEDQLLPGIKNRGVFDYKEVSKIWSNKNNFSKGDLKNLWMFFAFETWAQTFLDGTYNG</sequence>
<name>A0ABP8CWM7_9FLAO</name>
<dbReference type="CDD" id="cd00712">
    <property type="entry name" value="AsnB"/>
    <property type="match status" value="1"/>
</dbReference>
<evidence type="ECO:0000256" key="6">
    <source>
        <dbReference type="ARBA" id="ARBA00022962"/>
    </source>
</evidence>
<keyword evidence="10" id="KW-1185">Reference proteome</keyword>
<dbReference type="InterPro" id="IPR006426">
    <property type="entry name" value="Asn_synth_AEB"/>
</dbReference>
<dbReference type="CDD" id="cd01991">
    <property type="entry name" value="Asn_synthase_B_C"/>
    <property type="match status" value="1"/>
</dbReference>
<keyword evidence="4" id="KW-0547">Nucleotide-binding</keyword>
<comment type="catalytic activity">
    <reaction evidence="7">
        <text>L-aspartate + L-glutamine + ATP + H2O = L-asparagine + L-glutamate + AMP + diphosphate + H(+)</text>
        <dbReference type="Rhea" id="RHEA:12228"/>
        <dbReference type="ChEBI" id="CHEBI:15377"/>
        <dbReference type="ChEBI" id="CHEBI:15378"/>
        <dbReference type="ChEBI" id="CHEBI:29985"/>
        <dbReference type="ChEBI" id="CHEBI:29991"/>
        <dbReference type="ChEBI" id="CHEBI:30616"/>
        <dbReference type="ChEBI" id="CHEBI:33019"/>
        <dbReference type="ChEBI" id="CHEBI:58048"/>
        <dbReference type="ChEBI" id="CHEBI:58359"/>
        <dbReference type="ChEBI" id="CHEBI:456215"/>
        <dbReference type="EC" id="6.3.5.4"/>
    </reaction>
</comment>
<keyword evidence="6" id="KW-0315">Glutamine amidotransferase</keyword>
<evidence type="ECO:0000256" key="3">
    <source>
        <dbReference type="ARBA" id="ARBA00012737"/>
    </source>
</evidence>
<dbReference type="PIRSF" id="PIRSF001589">
    <property type="entry name" value="Asn_synthetase_glu-h"/>
    <property type="match status" value="1"/>
</dbReference>
<dbReference type="InterPro" id="IPR014729">
    <property type="entry name" value="Rossmann-like_a/b/a_fold"/>
</dbReference>
<protein>
    <recommendedName>
        <fullName evidence="3">asparagine synthase (glutamine-hydrolyzing)</fullName>
        <ecNumber evidence="3">6.3.5.4</ecNumber>
    </recommendedName>
</protein>
<dbReference type="EMBL" id="BAABCB010000019">
    <property type="protein sequence ID" value="GAA4244239.1"/>
    <property type="molecule type" value="Genomic_DNA"/>
</dbReference>
<dbReference type="InterPro" id="IPR029055">
    <property type="entry name" value="Ntn_hydrolases_N"/>
</dbReference>
<dbReference type="PANTHER" id="PTHR43284:SF1">
    <property type="entry name" value="ASPARAGINE SYNTHETASE"/>
    <property type="match status" value="1"/>
</dbReference>
<dbReference type="PROSITE" id="PS51278">
    <property type="entry name" value="GATASE_TYPE_2"/>
    <property type="match status" value="1"/>
</dbReference>
<dbReference type="InterPro" id="IPR051786">
    <property type="entry name" value="ASN_synthetase/amidase"/>
</dbReference>
<feature type="domain" description="Glutamine amidotransferase type-2" evidence="8">
    <location>
        <begin position="2"/>
        <end position="234"/>
    </location>
</feature>
<dbReference type="InterPro" id="IPR001962">
    <property type="entry name" value="Asn_synthase"/>
</dbReference>
<comment type="pathway">
    <text evidence="1">Amino-acid biosynthesis; L-asparagine biosynthesis; L-asparagine from L-aspartate (L-Gln route): step 1/1.</text>
</comment>
<evidence type="ECO:0000256" key="2">
    <source>
        <dbReference type="ARBA" id="ARBA00005752"/>
    </source>
</evidence>
<dbReference type="InterPro" id="IPR033738">
    <property type="entry name" value="AsnB_N"/>
</dbReference>
<dbReference type="Gene3D" id="3.60.20.10">
    <property type="entry name" value="Glutamine Phosphoribosylpyrophosphate, subunit 1, domain 1"/>
    <property type="match status" value="1"/>
</dbReference>
<gene>
    <name evidence="9" type="primary">asnB_3</name>
    <name evidence="9" type="ORF">GCM10022292_22020</name>
</gene>
<dbReference type="Gene3D" id="3.40.50.620">
    <property type="entry name" value="HUPs"/>
    <property type="match status" value="1"/>
</dbReference>
<evidence type="ECO:0000256" key="1">
    <source>
        <dbReference type="ARBA" id="ARBA00005187"/>
    </source>
</evidence>
<reference evidence="10" key="1">
    <citation type="journal article" date="2019" name="Int. J. Syst. Evol. Microbiol.">
        <title>The Global Catalogue of Microorganisms (GCM) 10K type strain sequencing project: providing services to taxonomists for standard genome sequencing and annotation.</title>
        <authorList>
            <consortium name="The Broad Institute Genomics Platform"/>
            <consortium name="The Broad Institute Genome Sequencing Center for Infectious Disease"/>
            <person name="Wu L."/>
            <person name="Ma J."/>
        </authorList>
    </citation>
    <scope>NUCLEOTIDE SEQUENCE [LARGE SCALE GENOMIC DNA]</scope>
    <source>
        <strain evidence="10">JCM 17633</strain>
    </source>
</reference>
<evidence type="ECO:0000256" key="5">
    <source>
        <dbReference type="ARBA" id="ARBA00022840"/>
    </source>
</evidence>
<proteinExistence type="inferred from homology"/>
<dbReference type="SUPFAM" id="SSF52402">
    <property type="entry name" value="Adenine nucleotide alpha hydrolases-like"/>
    <property type="match status" value="1"/>
</dbReference>
<comment type="caution">
    <text evidence="9">The sequence shown here is derived from an EMBL/GenBank/DDBJ whole genome shotgun (WGS) entry which is preliminary data.</text>
</comment>
<dbReference type="SUPFAM" id="SSF56235">
    <property type="entry name" value="N-terminal nucleophile aminohydrolases (Ntn hydrolases)"/>
    <property type="match status" value="1"/>
</dbReference>
<dbReference type="Pfam" id="PF00733">
    <property type="entry name" value="Asn_synthase"/>
    <property type="match status" value="1"/>
</dbReference>
<dbReference type="NCBIfam" id="TIGR01536">
    <property type="entry name" value="asn_synth_AEB"/>
    <property type="match status" value="1"/>
</dbReference>
<dbReference type="RefSeq" id="WP_344714626.1">
    <property type="nucleotide sequence ID" value="NZ_BAABCB010000019.1"/>
</dbReference>
<evidence type="ECO:0000259" key="8">
    <source>
        <dbReference type="PROSITE" id="PS51278"/>
    </source>
</evidence>
<evidence type="ECO:0000313" key="10">
    <source>
        <dbReference type="Proteomes" id="UP001501682"/>
    </source>
</evidence>
<comment type="similarity">
    <text evidence="2">Belongs to the asparagine synthetase family.</text>
</comment>
<dbReference type="PANTHER" id="PTHR43284">
    <property type="entry name" value="ASPARAGINE SYNTHETASE (GLUTAMINE-HYDROLYZING)"/>
    <property type="match status" value="1"/>
</dbReference>